<comment type="function">
    <text evidence="5">One of the primary rRNA binding proteins, this protein initially binds near the 5'-end of the 23S rRNA. It is important during the early stages of 50S assembly. It makes multiple contacts with different domains of the 23S rRNA in the assembled 50S subunit and ribosome.</text>
</comment>
<dbReference type="GO" id="GO:1990904">
    <property type="term" value="C:ribonucleoprotein complex"/>
    <property type="evidence" value="ECO:0007669"/>
    <property type="project" value="UniProtKB-KW"/>
</dbReference>
<keyword evidence="5" id="KW-0694">RNA-binding</keyword>
<dbReference type="GO" id="GO:0019843">
    <property type="term" value="F:rRNA binding"/>
    <property type="evidence" value="ECO:0007669"/>
    <property type="project" value="UniProtKB-UniRule"/>
</dbReference>
<evidence type="ECO:0000256" key="3">
    <source>
        <dbReference type="ARBA" id="ARBA00023274"/>
    </source>
</evidence>
<evidence type="ECO:0000256" key="4">
    <source>
        <dbReference type="ARBA" id="ARBA00035244"/>
    </source>
</evidence>
<evidence type="ECO:0000256" key="1">
    <source>
        <dbReference type="ARBA" id="ARBA00010528"/>
    </source>
</evidence>
<accession>D5BPY3</accession>
<dbReference type="GO" id="GO:0006412">
    <property type="term" value="P:translation"/>
    <property type="evidence" value="ECO:0007669"/>
    <property type="project" value="UniProtKB-UniRule"/>
</dbReference>
<dbReference type="EMBL" id="CP001751">
    <property type="protein sequence ID" value="ADE40635.1"/>
    <property type="molecule type" value="Genomic_DNA"/>
</dbReference>
<dbReference type="InterPro" id="IPR002136">
    <property type="entry name" value="Ribosomal_uL4"/>
</dbReference>
<keyword evidence="8" id="KW-1185">Reference proteome</keyword>
<comment type="subunit">
    <text evidence="5">Part of the 50S ribosomal subunit.</text>
</comment>
<keyword evidence="3 5" id="KW-0687">Ribonucleoprotein</keyword>
<dbReference type="Pfam" id="PF00573">
    <property type="entry name" value="Ribosomal_L4"/>
    <property type="match status" value="1"/>
</dbReference>
<dbReference type="GO" id="GO:0003735">
    <property type="term" value="F:structural constituent of ribosome"/>
    <property type="evidence" value="ECO:0007669"/>
    <property type="project" value="InterPro"/>
</dbReference>
<dbReference type="HOGENOM" id="CLU_041575_5_1_5"/>
<dbReference type="KEGG" id="apb:SAR116_2392"/>
<evidence type="ECO:0000313" key="7">
    <source>
        <dbReference type="EMBL" id="ADE40635.1"/>
    </source>
</evidence>
<comment type="similarity">
    <text evidence="1 5">Belongs to the universal ribosomal protein uL4 family.</text>
</comment>
<evidence type="ECO:0000256" key="2">
    <source>
        <dbReference type="ARBA" id="ARBA00022980"/>
    </source>
</evidence>
<proteinExistence type="inferred from homology"/>
<dbReference type="GO" id="GO:0005840">
    <property type="term" value="C:ribosome"/>
    <property type="evidence" value="ECO:0007669"/>
    <property type="project" value="UniProtKB-KW"/>
</dbReference>
<gene>
    <name evidence="5" type="primary">rplD</name>
    <name evidence="7" type="ordered locus">SAR116_2392</name>
</gene>
<dbReference type="SUPFAM" id="SSF52166">
    <property type="entry name" value="Ribosomal protein L4"/>
    <property type="match status" value="1"/>
</dbReference>
<protein>
    <recommendedName>
        <fullName evidence="4 5">Large ribosomal subunit protein uL4</fullName>
    </recommendedName>
</protein>
<dbReference type="PANTHER" id="PTHR10746:SF6">
    <property type="entry name" value="LARGE RIBOSOMAL SUBUNIT PROTEIN UL4M"/>
    <property type="match status" value="1"/>
</dbReference>
<evidence type="ECO:0000256" key="5">
    <source>
        <dbReference type="HAMAP-Rule" id="MF_01328"/>
    </source>
</evidence>
<keyword evidence="5" id="KW-0699">rRNA-binding</keyword>
<dbReference type="STRING" id="488538.SAR116_2392"/>
<name>D5BPY3_PUNMI</name>
<organism evidence="7 8">
    <name type="scientific">Puniceispirillum marinum (strain IMCC1322)</name>
    <dbReference type="NCBI Taxonomy" id="488538"/>
    <lineage>
        <taxon>Bacteria</taxon>
        <taxon>Pseudomonadati</taxon>
        <taxon>Pseudomonadota</taxon>
        <taxon>Alphaproteobacteria</taxon>
        <taxon>Candidatus Puniceispirillales</taxon>
        <taxon>Candidatus Puniceispirillaceae</taxon>
        <taxon>Candidatus Puniceispirillum</taxon>
    </lineage>
</organism>
<dbReference type="InterPro" id="IPR023574">
    <property type="entry name" value="Ribosomal_uL4_dom_sf"/>
</dbReference>
<reference evidence="7 8" key="1">
    <citation type="journal article" date="2010" name="J. Bacteriol.">
        <title>Complete genome sequence of "Candidatus Puniceispirillum marinum" IMCC1322, a representative of the SAR116 clade in the Alphaproteobacteria.</title>
        <authorList>
            <person name="Oh H.M."/>
            <person name="Kwon K.K."/>
            <person name="Kang I."/>
            <person name="Kang S.G."/>
            <person name="Lee J.H."/>
            <person name="Kim S.J."/>
            <person name="Cho J.C."/>
        </authorList>
    </citation>
    <scope>NUCLEOTIDE SEQUENCE [LARGE SCALE GENOMIC DNA]</scope>
    <source>
        <strain evidence="7 8">IMCC1322</strain>
    </source>
</reference>
<dbReference type="PANTHER" id="PTHR10746">
    <property type="entry name" value="50S RIBOSOMAL PROTEIN L4"/>
    <property type="match status" value="1"/>
</dbReference>
<dbReference type="AlphaFoldDB" id="D5BPY3"/>
<dbReference type="GO" id="GO:0016740">
    <property type="term" value="F:transferase activity"/>
    <property type="evidence" value="ECO:0007669"/>
    <property type="project" value="UniProtKB-KW"/>
</dbReference>
<comment type="function">
    <text evidence="5">Forms part of the polypeptide exit tunnel.</text>
</comment>
<dbReference type="eggNOG" id="COG0088">
    <property type="taxonomic scope" value="Bacteria"/>
</dbReference>
<sequence length="258" mass="28406">MRQPPQPPLRMLHQQTRQPRPTSQHRTPHQPKIQLLKHLLKHLLMLKPRRNSKMKLNVKTLDNKAAGDITVDDTVFAVAPRADLLARVVKWQLAKRRAGSHKVKSRSEVARTTAKMFRQKGTGRARHGAASVVQFRGGGVVHGPVVRDHGHALPKKVRRAGLRSALSSKASEGKLIVLDKLVSKGKTAALRAQLSKLGAENALIIGGEELDAGFVNAASNIPLVDVLPQQGINVYDILRRDVLILSKDAAAHLEERLK</sequence>
<evidence type="ECO:0000313" key="8">
    <source>
        <dbReference type="Proteomes" id="UP000007460"/>
    </source>
</evidence>
<dbReference type="NCBIfam" id="TIGR03953">
    <property type="entry name" value="rplD_bact"/>
    <property type="match status" value="1"/>
</dbReference>
<evidence type="ECO:0000256" key="6">
    <source>
        <dbReference type="SAM" id="MobiDB-lite"/>
    </source>
</evidence>
<feature type="region of interest" description="Disordered" evidence="6">
    <location>
        <begin position="1"/>
        <end position="29"/>
    </location>
</feature>
<dbReference type="HAMAP" id="MF_01328_B">
    <property type="entry name" value="Ribosomal_uL4_B"/>
    <property type="match status" value="1"/>
</dbReference>
<dbReference type="Gene3D" id="3.40.1370.10">
    <property type="match status" value="1"/>
</dbReference>
<keyword evidence="7" id="KW-0808">Transferase</keyword>
<dbReference type="Proteomes" id="UP000007460">
    <property type="component" value="Chromosome"/>
</dbReference>
<dbReference type="InterPro" id="IPR013005">
    <property type="entry name" value="Ribosomal_uL4-like"/>
</dbReference>
<feature type="compositionally biased region" description="Polar residues" evidence="6">
    <location>
        <begin position="13"/>
        <end position="25"/>
    </location>
</feature>
<keyword evidence="2 5" id="KW-0689">Ribosomal protein</keyword>